<proteinExistence type="predicted"/>
<sequence>MNHAIWCLVHIHPSWSLSLDICGPRSIVRFPFFGRLKLLISTILSALGQARTVLLLGVLPEKPRTNWARWTLI</sequence>
<dbReference type="EMBL" id="OZ034814">
    <property type="protein sequence ID" value="CAL1362595.1"/>
    <property type="molecule type" value="Genomic_DNA"/>
</dbReference>
<keyword evidence="2" id="KW-1185">Reference proteome</keyword>
<name>A0AAV2D1E0_9ROSI</name>
<dbReference type="AlphaFoldDB" id="A0AAV2D1E0"/>
<evidence type="ECO:0000313" key="1">
    <source>
        <dbReference type="EMBL" id="CAL1362595.1"/>
    </source>
</evidence>
<gene>
    <name evidence="1" type="ORF">LTRI10_LOCUS9529</name>
</gene>
<accession>A0AAV2D1E0</accession>
<organism evidence="1 2">
    <name type="scientific">Linum trigynum</name>
    <dbReference type="NCBI Taxonomy" id="586398"/>
    <lineage>
        <taxon>Eukaryota</taxon>
        <taxon>Viridiplantae</taxon>
        <taxon>Streptophyta</taxon>
        <taxon>Embryophyta</taxon>
        <taxon>Tracheophyta</taxon>
        <taxon>Spermatophyta</taxon>
        <taxon>Magnoliopsida</taxon>
        <taxon>eudicotyledons</taxon>
        <taxon>Gunneridae</taxon>
        <taxon>Pentapetalae</taxon>
        <taxon>rosids</taxon>
        <taxon>fabids</taxon>
        <taxon>Malpighiales</taxon>
        <taxon>Linaceae</taxon>
        <taxon>Linum</taxon>
    </lineage>
</organism>
<dbReference type="Proteomes" id="UP001497516">
    <property type="component" value="Chromosome 10"/>
</dbReference>
<evidence type="ECO:0000313" key="2">
    <source>
        <dbReference type="Proteomes" id="UP001497516"/>
    </source>
</evidence>
<protein>
    <submittedName>
        <fullName evidence="1">Uncharacterized protein</fullName>
    </submittedName>
</protein>
<reference evidence="1 2" key="1">
    <citation type="submission" date="2024-04" db="EMBL/GenBank/DDBJ databases">
        <authorList>
            <person name="Fracassetti M."/>
        </authorList>
    </citation>
    <scope>NUCLEOTIDE SEQUENCE [LARGE SCALE GENOMIC DNA]</scope>
</reference>